<dbReference type="AlphaFoldDB" id="A0A194QDZ5"/>
<name>A0A194QDZ5_PAPXU</name>
<dbReference type="Proteomes" id="UP000053268">
    <property type="component" value="Unassembled WGS sequence"/>
</dbReference>
<keyword evidence="3" id="KW-1185">Reference proteome</keyword>
<organism evidence="2 3">
    <name type="scientific">Papilio xuthus</name>
    <name type="common">Asian swallowtail butterfly</name>
    <dbReference type="NCBI Taxonomy" id="66420"/>
    <lineage>
        <taxon>Eukaryota</taxon>
        <taxon>Metazoa</taxon>
        <taxon>Ecdysozoa</taxon>
        <taxon>Arthropoda</taxon>
        <taxon>Hexapoda</taxon>
        <taxon>Insecta</taxon>
        <taxon>Pterygota</taxon>
        <taxon>Neoptera</taxon>
        <taxon>Endopterygota</taxon>
        <taxon>Lepidoptera</taxon>
        <taxon>Glossata</taxon>
        <taxon>Ditrysia</taxon>
        <taxon>Papilionoidea</taxon>
        <taxon>Papilionidae</taxon>
        <taxon>Papilioninae</taxon>
        <taxon>Papilio</taxon>
    </lineage>
</organism>
<protein>
    <submittedName>
        <fullName evidence="2">Uncharacterized protein</fullName>
    </submittedName>
</protein>
<dbReference type="EMBL" id="KQ459144">
    <property type="protein sequence ID" value="KPJ03697.1"/>
    <property type="molecule type" value="Genomic_DNA"/>
</dbReference>
<feature type="region of interest" description="Disordered" evidence="1">
    <location>
        <begin position="12"/>
        <end position="35"/>
    </location>
</feature>
<gene>
    <name evidence="2" type="ORF">RR46_04309</name>
</gene>
<reference evidence="2 3" key="1">
    <citation type="journal article" date="2015" name="Nat. Commun.">
        <title>Outbred genome sequencing and CRISPR/Cas9 gene editing in butterflies.</title>
        <authorList>
            <person name="Li X."/>
            <person name="Fan D."/>
            <person name="Zhang W."/>
            <person name="Liu G."/>
            <person name="Zhang L."/>
            <person name="Zhao L."/>
            <person name="Fang X."/>
            <person name="Chen L."/>
            <person name="Dong Y."/>
            <person name="Chen Y."/>
            <person name="Ding Y."/>
            <person name="Zhao R."/>
            <person name="Feng M."/>
            <person name="Zhu Y."/>
            <person name="Feng Y."/>
            <person name="Jiang X."/>
            <person name="Zhu D."/>
            <person name="Xiang H."/>
            <person name="Feng X."/>
            <person name="Li S."/>
            <person name="Wang J."/>
            <person name="Zhang G."/>
            <person name="Kronforst M.R."/>
            <person name="Wang W."/>
        </authorList>
    </citation>
    <scope>NUCLEOTIDE SEQUENCE [LARGE SCALE GENOMIC DNA]</scope>
    <source>
        <strain evidence="2">Ya'a_city_454_Px</strain>
        <tissue evidence="2">Whole body</tissue>
    </source>
</reference>
<evidence type="ECO:0000313" key="3">
    <source>
        <dbReference type="Proteomes" id="UP000053268"/>
    </source>
</evidence>
<proteinExistence type="predicted"/>
<evidence type="ECO:0000313" key="2">
    <source>
        <dbReference type="EMBL" id="KPJ03697.1"/>
    </source>
</evidence>
<accession>A0A194QDZ5</accession>
<evidence type="ECO:0000256" key="1">
    <source>
        <dbReference type="SAM" id="MobiDB-lite"/>
    </source>
</evidence>
<sequence length="122" mass="13398">MCEFPGEKAQLATHHVPSHGKATSGLQSRSGPGSLAASLRTTINENILSSARPCAALRCAALCGAVRYEYFGIIPLPCGRYRCSEEATSLFRIPKTAVRERRLKINKNHMGDQYDHNTTTQH</sequence>